<sequence length="170" mass="18913">MVNFGDYDTLSVTVWLRRAASTTSDRSELLARLRELERDGVIQDLSVNNWSKQIECDPEYRVHGSNEEIRHRLAEFQDWADEEGHELEPAFRWCETTSLATDETKEVVTLPVTCIEVRGDGELLAVFPCTSDGNTNSVADCVTGLEKLAAHADDSVAEQAESTGRPPSGR</sequence>
<dbReference type="RefSeq" id="WP_220620399.1">
    <property type="nucleotide sequence ID" value="NZ_RKLR01000015.1"/>
</dbReference>
<dbReference type="EMBL" id="RKLR01000015">
    <property type="protein sequence ID" value="MBX0325538.1"/>
    <property type="molecule type" value="Genomic_DNA"/>
</dbReference>
<dbReference type="InterPro" id="IPR046783">
    <property type="entry name" value="HTH_63"/>
</dbReference>
<evidence type="ECO:0000313" key="2">
    <source>
        <dbReference type="Proteomes" id="UP001430377"/>
    </source>
</evidence>
<evidence type="ECO:0000313" key="1">
    <source>
        <dbReference type="EMBL" id="MBX0325538.1"/>
    </source>
</evidence>
<name>A0AAW4PV30_9EURY</name>
<organism evidence="1 2">
    <name type="scientific">Haloarcula rubra</name>
    <dbReference type="NCBI Taxonomy" id="2487747"/>
    <lineage>
        <taxon>Archaea</taxon>
        <taxon>Methanobacteriati</taxon>
        <taxon>Methanobacteriota</taxon>
        <taxon>Stenosarchaea group</taxon>
        <taxon>Halobacteria</taxon>
        <taxon>Halobacteriales</taxon>
        <taxon>Haloarculaceae</taxon>
        <taxon>Haloarcula</taxon>
    </lineage>
</organism>
<reference evidence="1 2" key="1">
    <citation type="submission" date="2021-06" db="EMBL/GenBank/DDBJ databases">
        <title>Halomicroarcula sp. a new haloarchaeum isolated from saline soil.</title>
        <authorList>
            <person name="Duran-Viseras A."/>
            <person name="Sanchez-Porro C."/>
            <person name="Ventosa A."/>
        </authorList>
    </citation>
    <scope>NUCLEOTIDE SEQUENCE [LARGE SCALE GENOMIC DNA]</scope>
    <source>
        <strain evidence="1 2">F13</strain>
    </source>
</reference>
<dbReference type="Proteomes" id="UP001430377">
    <property type="component" value="Unassembled WGS sequence"/>
</dbReference>
<comment type="caution">
    <text evidence="1">The sequence shown here is derived from an EMBL/GenBank/DDBJ whole genome shotgun (WGS) entry which is preliminary data.</text>
</comment>
<proteinExistence type="predicted"/>
<accession>A0AAW4PV30</accession>
<dbReference type="AlphaFoldDB" id="A0AAW4PV30"/>
<keyword evidence="2" id="KW-1185">Reference proteome</keyword>
<gene>
    <name evidence="1" type="ORF">EGH21_21160</name>
</gene>
<protein>
    <submittedName>
        <fullName evidence="1">Uncharacterized protein</fullName>
    </submittedName>
</protein>
<dbReference type="Pfam" id="PF20575">
    <property type="entry name" value="HTH_63"/>
    <property type="match status" value="1"/>
</dbReference>